<keyword evidence="2" id="KW-1185">Reference proteome</keyword>
<dbReference type="OrthoDB" id="5871362at2759"/>
<proteinExistence type="predicted"/>
<evidence type="ECO:0008006" key="3">
    <source>
        <dbReference type="Google" id="ProtNLM"/>
    </source>
</evidence>
<name>A0A3P6V4Z6_LITSI</name>
<dbReference type="AlphaFoldDB" id="A0A3P6V4Z6"/>
<dbReference type="OMA" id="TWRNIRE"/>
<protein>
    <recommendedName>
        <fullName evidence="3">DUF19 domain-containing protein</fullName>
    </recommendedName>
</protein>
<dbReference type="Proteomes" id="UP000277928">
    <property type="component" value="Unassembled WGS sequence"/>
</dbReference>
<evidence type="ECO:0000313" key="2">
    <source>
        <dbReference type="Proteomes" id="UP000277928"/>
    </source>
</evidence>
<evidence type="ECO:0000313" key="1">
    <source>
        <dbReference type="EMBL" id="VDK85314.1"/>
    </source>
</evidence>
<accession>A0A3P6V4Z6</accession>
<gene>
    <name evidence="1" type="ORF">NLS_LOCUS7070</name>
</gene>
<sequence>MSVKIHDGELFSYQLSTGCTKEMQNRTRSCLQPLMITWRNIRERRPLLKNYDKLLMCYHLCSVASLDGVIICRMHEYDNFIANNTSFPIYKYKREELLELCDGYANLFMCAGSESITICLNDEMVRFARDHFGYICTPQNIKRFMKHHVCISMALADTNSEKCQMFIGGVAEPGNDQNKCRGVRQYYDCIKWEIMQKCGNETLKEIEASINEYGCNLRT</sequence>
<reference evidence="1 2" key="1">
    <citation type="submission" date="2018-08" db="EMBL/GenBank/DDBJ databases">
        <authorList>
            <person name="Laetsch R D."/>
            <person name="Stevens L."/>
            <person name="Kumar S."/>
            <person name="Blaxter L. M."/>
        </authorList>
    </citation>
    <scope>NUCLEOTIDE SEQUENCE [LARGE SCALE GENOMIC DNA]</scope>
</reference>
<organism evidence="1 2">
    <name type="scientific">Litomosoides sigmodontis</name>
    <name type="common">Filarial nematode worm</name>
    <dbReference type="NCBI Taxonomy" id="42156"/>
    <lineage>
        <taxon>Eukaryota</taxon>
        <taxon>Metazoa</taxon>
        <taxon>Ecdysozoa</taxon>
        <taxon>Nematoda</taxon>
        <taxon>Chromadorea</taxon>
        <taxon>Rhabditida</taxon>
        <taxon>Spirurina</taxon>
        <taxon>Spiruromorpha</taxon>
        <taxon>Filarioidea</taxon>
        <taxon>Onchocercidae</taxon>
        <taxon>Litomosoides</taxon>
    </lineage>
</organism>
<dbReference type="EMBL" id="UYRX01000684">
    <property type="protein sequence ID" value="VDK85314.1"/>
    <property type="molecule type" value="Genomic_DNA"/>
</dbReference>